<dbReference type="GO" id="GO:0006623">
    <property type="term" value="P:protein targeting to vacuole"/>
    <property type="evidence" value="ECO:0007669"/>
    <property type="project" value="EnsemblFungi"/>
</dbReference>
<dbReference type="GO" id="GO:0043130">
    <property type="term" value="F:ubiquitin binding"/>
    <property type="evidence" value="ECO:0007669"/>
    <property type="project" value="EnsemblFungi"/>
</dbReference>
<dbReference type="eggNOG" id="ENOG502S5VY">
    <property type="taxonomic scope" value="Eukaryota"/>
</dbReference>
<dbReference type="GeneID" id="5547516"/>
<dbReference type="Proteomes" id="UP000000267">
    <property type="component" value="Unassembled WGS sequence"/>
</dbReference>
<dbReference type="GO" id="GO:0043162">
    <property type="term" value="P:ubiquitin-dependent protein catabolic process via the multivesicular body sorting pathway"/>
    <property type="evidence" value="ECO:0007669"/>
    <property type="project" value="EnsemblFungi"/>
</dbReference>
<dbReference type="OMA" id="PWYEECD"/>
<gene>
    <name evidence="2" type="ORF">Kpol_1050p42</name>
</gene>
<dbReference type="GO" id="GO:1904669">
    <property type="term" value="P:ATP export"/>
    <property type="evidence" value="ECO:0007669"/>
    <property type="project" value="EnsemblFungi"/>
</dbReference>
<evidence type="ECO:0000313" key="2">
    <source>
        <dbReference type="EMBL" id="EDO19185.1"/>
    </source>
</evidence>
<dbReference type="STRING" id="436907.A7TET9"/>
<dbReference type="PhylomeDB" id="A7TET9"/>
<dbReference type="Gene3D" id="6.10.250.1830">
    <property type="match status" value="1"/>
</dbReference>
<evidence type="ECO:0000313" key="3">
    <source>
        <dbReference type="Proteomes" id="UP000000267"/>
    </source>
</evidence>
<dbReference type="RefSeq" id="XP_001647043.1">
    <property type="nucleotide sequence ID" value="XM_001646993.1"/>
</dbReference>
<feature type="domain" description="Multivesicular body sorting factor 12" evidence="1">
    <location>
        <begin position="9"/>
        <end position="99"/>
    </location>
</feature>
<organism evidence="3">
    <name type="scientific">Vanderwaltozyma polyspora (strain ATCC 22028 / DSM 70294 / BCRC 21397 / CBS 2163 / NBRC 10782 / NRRL Y-8283 / UCD 57-17)</name>
    <name type="common">Kluyveromyces polysporus</name>
    <dbReference type="NCBI Taxonomy" id="436907"/>
    <lineage>
        <taxon>Eukaryota</taxon>
        <taxon>Fungi</taxon>
        <taxon>Dikarya</taxon>
        <taxon>Ascomycota</taxon>
        <taxon>Saccharomycotina</taxon>
        <taxon>Saccharomycetes</taxon>
        <taxon>Saccharomycetales</taxon>
        <taxon>Saccharomycetaceae</taxon>
        <taxon>Vanderwaltozyma</taxon>
    </lineage>
</organism>
<dbReference type="AlphaFoldDB" id="A7TET9"/>
<dbReference type="Pfam" id="PF09452">
    <property type="entry name" value="Mvb12"/>
    <property type="match status" value="1"/>
</dbReference>
<keyword evidence="3" id="KW-1185">Reference proteome</keyword>
<dbReference type="GO" id="GO:0032509">
    <property type="term" value="P:endosome transport via multivesicular body sorting pathway"/>
    <property type="evidence" value="ECO:0007669"/>
    <property type="project" value="InterPro"/>
</dbReference>
<dbReference type="FunCoup" id="A7TET9">
    <property type="interactions" value="87"/>
</dbReference>
<dbReference type="OrthoDB" id="4065295at2759"/>
<name>A7TET9_VANPO</name>
<sequence length="100" mass="11594">MSSDIECLIRGIPLYNAYGVMFPNVNKLRKFTSDVIDVPVVRGTDEMFNPWYKECEHILNDCNGHDSSFKTFDDWYKEKYLSSKPHGITDNITLTPVKRS</sequence>
<protein>
    <recommendedName>
        <fullName evidence="1">Multivesicular body sorting factor 12 domain-containing protein</fullName>
    </recommendedName>
</protein>
<dbReference type="KEGG" id="vpo:Kpol_1050p42"/>
<dbReference type="GO" id="GO:0031333">
    <property type="term" value="P:negative regulation of protein-containing complex assembly"/>
    <property type="evidence" value="ECO:0007669"/>
    <property type="project" value="EnsemblFungi"/>
</dbReference>
<dbReference type="GO" id="GO:0005829">
    <property type="term" value="C:cytosol"/>
    <property type="evidence" value="ECO:0007669"/>
    <property type="project" value="EnsemblFungi"/>
</dbReference>
<evidence type="ECO:0000259" key="1">
    <source>
        <dbReference type="Pfam" id="PF09452"/>
    </source>
</evidence>
<dbReference type="GO" id="GO:0000813">
    <property type="term" value="C:ESCRT I complex"/>
    <property type="evidence" value="ECO:0007669"/>
    <property type="project" value="EnsemblFungi"/>
</dbReference>
<dbReference type="InParanoid" id="A7TET9"/>
<dbReference type="InterPro" id="IPR019014">
    <property type="entry name" value="Mvb12"/>
</dbReference>
<dbReference type="HOGENOM" id="CLU_154027_0_0_1"/>
<dbReference type="EMBL" id="DS480381">
    <property type="protein sequence ID" value="EDO19185.1"/>
    <property type="molecule type" value="Genomic_DNA"/>
</dbReference>
<proteinExistence type="predicted"/>
<reference evidence="2 3" key="1">
    <citation type="journal article" date="2007" name="Proc. Natl. Acad. Sci. U.S.A.">
        <title>Independent sorting-out of thousands of duplicated gene pairs in two yeast species descended from a whole-genome duplication.</title>
        <authorList>
            <person name="Scannell D.R."/>
            <person name="Frank A.C."/>
            <person name="Conant G.C."/>
            <person name="Byrne K.P."/>
            <person name="Woolfit M."/>
            <person name="Wolfe K.H."/>
        </authorList>
    </citation>
    <scope>NUCLEOTIDE SEQUENCE [LARGE SCALE GENOMIC DNA]</scope>
    <source>
        <strain evidence="3">ATCC 22028 / DSM 70294 / BCRC 21397 / CBS 2163 / NBRC 10782 / NRRL Y-8283 / UCD 57-17</strain>
    </source>
</reference>
<accession>A7TET9</accession>